<organism evidence="1 2">
    <name type="scientific">Candidatus Methanogaster sp</name>
    <dbReference type="NCBI Taxonomy" id="3386292"/>
    <lineage>
        <taxon>Archaea</taxon>
        <taxon>Methanobacteriati</taxon>
        <taxon>Methanobacteriota</taxon>
        <taxon>Stenosarchaea group</taxon>
        <taxon>Methanomicrobia</taxon>
        <taxon>Methanosarcinales</taxon>
        <taxon>ANME-2 cluster</taxon>
        <taxon>Candidatus Methanogasteraceae</taxon>
        <taxon>Candidatus Methanogaster</taxon>
    </lineage>
</organism>
<reference evidence="1" key="1">
    <citation type="submission" date="2018-01" db="EMBL/GenBank/DDBJ databases">
        <authorList>
            <person name="Krukenberg V."/>
        </authorList>
    </citation>
    <scope>NUCLEOTIDE SEQUENCE</scope>
    <source>
        <strain evidence="1">E20ANME2</strain>
    </source>
</reference>
<dbReference type="EMBL" id="PQXF01000155">
    <property type="protein sequence ID" value="PXF54713.1"/>
    <property type="molecule type" value="Genomic_DNA"/>
</dbReference>
<proteinExistence type="predicted"/>
<comment type="caution">
    <text evidence="1">The sequence shown here is derived from an EMBL/GenBank/DDBJ whole genome shotgun (WGS) entry which is preliminary data.</text>
</comment>
<evidence type="ECO:0000313" key="1">
    <source>
        <dbReference type="EMBL" id="PXF54713.1"/>
    </source>
</evidence>
<sequence length="438" mass="50592">MELLRKILRDNRFLLVFDGVERMLRAYYGLGSPYQSDEIEEDAVGGDFRSCIDPNFGMFLQWLASDNLRTKTLLTSRLYPKELDDLEGSWRKDLKKMDRDDAVLFFRSRRVVGMKAEIEAACGEVGYHPLSLRLISGLIVHDPKNPGDIREWRKYNVIPDLKGREGHNILDLAYDSLDEEKQALVSRLSAFRNPMDYDATNIFNDFGNEGRFNEALLELVDRGLLFRNMEHNRFDLHPVVRRYCYERLSDKEAVHVKLIEYFAKIPEPEEIRTVDDLAPVIELYHHTVRAGRYDEARELFEKKLNHDLFYTFGEYQTIIELLRTLFPDGDDKSPRLKDESDQAWALNALSNSYGALGQSIQAVRLLGVHIAIREGQGIKEWLAVGLGNLALNQIRIGELDSAEPSIRRRIDMCEEGGLELRESIGRQIYGRLPRATHK</sequence>
<accession>A0AC61KXK1</accession>
<dbReference type="Proteomes" id="UP000248329">
    <property type="component" value="Unassembled WGS sequence"/>
</dbReference>
<evidence type="ECO:0000313" key="2">
    <source>
        <dbReference type="Proteomes" id="UP000248329"/>
    </source>
</evidence>
<gene>
    <name evidence="1" type="ORF">C4B59_17770</name>
</gene>
<name>A0AC61KXK1_9EURY</name>
<protein>
    <submittedName>
        <fullName evidence="1">Uncharacterized protein</fullName>
    </submittedName>
</protein>